<dbReference type="EMBL" id="PDOB01000004">
    <property type="protein sequence ID" value="PIL40930.1"/>
    <property type="molecule type" value="Genomic_DNA"/>
</dbReference>
<accession>A0A2G8T4E1</accession>
<protein>
    <recommendedName>
        <fullName evidence="3">Porin domain-containing protein</fullName>
    </recommendedName>
</protein>
<dbReference type="SUPFAM" id="SSF56935">
    <property type="entry name" value="Porins"/>
    <property type="match status" value="1"/>
</dbReference>
<dbReference type="Proteomes" id="UP000228593">
    <property type="component" value="Unassembled WGS sequence"/>
</dbReference>
<evidence type="ECO:0008006" key="3">
    <source>
        <dbReference type="Google" id="ProtNLM"/>
    </source>
</evidence>
<sequence>MFFQQSANCPVTTTVAVIDASAIASATSASKAAGLRLSVLLIGLACAAFAHADDGMSKQGWSLQGFGSAGAAYSNNTDADYVTSALKPEGVGASGRWSTDLDTRLGAQLNFTANNKWSAVLQVVSEQHLDRGYRPAVEWANIKYQVSPDLALRVGRIALPMFLAADYRKVGYAFPWARTPVELYGGIPLTSSDGIDATYRFNRGALKNVTQGFYGRTHQALPEGSGLEAERLAGFTNTTEYGAASVRLSMLSADVSIDVNVLRSFFGRLRQFGPQGAVLADRYDLNHKRVTAVSIGASYDPGRWFVMGELGRKQTHSLLGDTTAFYATAGYRLGNFTPYLTYARVRADSATTEPGLNLAGFPPAAAGAGAVMNGYLNALLKTVRAQRTISLGARWDCMTNIALKLQLDHVTPQDGSQGSFAHLRPGFRSGRSVNVASAVLDFVF</sequence>
<comment type="caution">
    <text evidence="1">The sequence shown here is derived from an EMBL/GenBank/DDBJ whole genome shotgun (WGS) entry which is preliminary data.</text>
</comment>
<dbReference type="Gene3D" id="2.40.160.10">
    <property type="entry name" value="Porin"/>
    <property type="match status" value="1"/>
</dbReference>
<organism evidence="1 2">
    <name type="scientific">Massilia psychrophila</name>
    <dbReference type="NCBI Taxonomy" id="1603353"/>
    <lineage>
        <taxon>Bacteria</taxon>
        <taxon>Pseudomonadati</taxon>
        <taxon>Pseudomonadota</taxon>
        <taxon>Betaproteobacteria</taxon>
        <taxon>Burkholderiales</taxon>
        <taxon>Oxalobacteraceae</taxon>
        <taxon>Telluria group</taxon>
        <taxon>Massilia</taxon>
    </lineage>
</organism>
<gene>
    <name evidence="1" type="ORF">CR103_04095</name>
</gene>
<evidence type="ECO:0000313" key="1">
    <source>
        <dbReference type="EMBL" id="PIL40930.1"/>
    </source>
</evidence>
<reference evidence="1 2" key="1">
    <citation type="submission" date="2017-10" db="EMBL/GenBank/DDBJ databases">
        <title>Massilia psychrophilum sp. nov., a novel purple-pigmented bacterium isolated from Tianshan glacier, Xinjiang Municipality, China.</title>
        <authorList>
            <person name="Wang H."/>
        </authorList>
    </citation>
    <scope>NUCLEOTIDE SEQUENCE [LARGE SCALE GENOMIC DNA]</scope>
    <source>
        <strain evidence="1 2">JCM 30813</strain>
    </source>
</reference>
<evidence type="ECO:0000313" key="2">
    <source>
        <dbReference type="Proteomes" id="UP000228593"/>
    </source>
</evidence>
<dbReference type="InterPro" id="IPR023614">
    <property type="entry name" value="Porin_dom_sf"/>
</dbReference>
<name>A0A2G8T4E1_9BURK</name>
<proteinExistence type="predicted"/>
<dbReference type="AlphaFoldDB" id="A0A2G8T4E1"/>
<keyword evidence="2" id="KW-1185">Reference proteome</keyword>